<dbReference type="EMBL" id="GBRH01211374">
    <property type="protein sequence ID" value="JAD86521.1"/>
    <property type="molecule type" value="Transcribed_RNA"/>
</dbReference>
<proteinExistence type="predicted"/>
<name>A0A0A9DFC9_ARUDO</name>
<reference evidence="2" key="2">
    <citation type="journal article" date="2015" name="Data Brief">
        <title>Shoot transcriptome of the giant reed, Arundo donax.</title>
        <authorList>
            <person name="Barrero R.A."/>
            <person name="Guerrero F.D."/>
            <person name="Moolhuijzen P."/>
            <person name="Goolsby J.A."/>
            <person name="Tidwell J."/>
            <person name="Bellgard S.E."/>
            <person name="Bellgard M.I."/>
        </authorList>
    </citation>
    <scope>NUCLEOTIDE SEQUENCE</scope>
    <source>
        <tissue evidence="2">Shoot tissue taken approximately 20 cm above the soil surface</tissue>
    </source>
</reference>
<feature type="region of interest" description="Disordered" evidence="1">
    <location>
        <begin position="116"/>
        <end position="140"/>
    </location>
</feature>
<evidence type="ECO:0000256" key="1">
    <source>
        <dbReference type="SAM" id="MobiDB-lite"/>
    </source>
</evidence>
<reference evidence="2" key="1">
    <citation type="submission" date="2014-09" db="EMBL/GenBank/DDBJ databases">
        <authorList>
            <person name="Magalhaes I.L.F."/>
            <person name="Oliveira U."/>
            <person name="Santos F.R."/>
            <person name="Vidigal T.H.D.A."/>
            <person name="Brescovit A.D."/>
            <person name="Santos A.J."/>
        </authorList>
    </citation>
    <scope>NUCLEOTIDE SEQUENCE</scope>
    <source>
        <tissue evidence="2">Shoot tissue taken approximately 20 cm above the soil surface</tissue>
    </source>
</reference>
<protein>
    <submittedName>
        <fullName evidence="2">Uncharacterized protein</fullName>
    </submittedName>
</protein>
<evidence type="ECO:0000313" key="2">
    <source>
        <dbReference type="EMBL" id="JAD86521.1"/>
    </source>
</evidence>
<accession>A0A0A9DFC9</accession>
<organism evidence="2">
    <name type="scientific">Arundo donax</name>
    <name type="common">Giant reed</name>
    <name type="synonym">Donax arundinaceus</name>
    <dbReference type="NCBI Taxonomy" id="35708"/>
    <lineage>
        <taxon>Eukaryota</taxon>
        <taxon>Viridiplantae</taxon>
        <taxon>Streptophyta</taxon>
        <taxon>Embryophyta</taxon>
        <taxon>Tracheophyta</taxon>
        <taxon>Spermatophyta</taxon>
        <taxon>Magnoliopsida</taxon>
        <taxon>Liliopsida</taxon>
        <taxon>Poales</taxon>
        <taxon>Poaceae</taxon>
        <taxon>PACMAD clade</taxon>
        <taxon>Arundinoideae</taxon>
        <taxon>Arundineae</taxon>
        <taxon>Arundo</taxon>
    </lineage>
</organism>
<dbReference type="AlphaFoldDB" id="A0A0A9DFC9"/>
<sequence length="140" mass="14920">MPPASTFLPEKLFCRRLTWAFRTTWGNSATCTGWIWSESPVLSVRFDVEILARREEEVHGAGVPVAGRSGTANPRVDGVWAGPGGGGEGDASSLSLRWRWGFLIAGENIFGGTAAELGTSHSPTSRAHGRGTPSGELGFY</sequence>